<reference evidence="2 3" key="1">
    <citation type="submission" date="2019-01" db="EMBL/GenBank/DDBJ databases">
        <title>A draft genome assembly of the solar-powered sea slug Elysia chlorotica.</title>
        <authorList>
            <person name="Cai H."/>
            <person name="Li Q."/>
            <person name="Fang X."/>
            <person name="Li J."/>
            <person name="Curtis N.E."/>
            <person name="Altenburger A."/>
            <person name="Shibata T."/>
            <person name="Feng M."/>
            <person name="Maeda T."/>
            <person name="Schwartz J.A."/>
            <person name="Shigenobu S."/>
            <person name="Lundholm N."/>
            <person name="Nishiyama T."/>
            <person name="Yang H."/>
            <person name="Hasebe M."/>
            <person name="Li S."/>
            <person name="Pierce S.K."/>
            <person name="Wang J."/>
        </authorList>
    </citation>
    <scope>NUCLEOTIDE SEQUENCE [LARGE SCALE GENOMIC DNA]</scope>
    <source>
        <strain evidence="2">EC2010</strain>
        <tissue evidence="2">Whole organism of an adult</tissue>
    </source>
</reference>
<proteinExistence type="predicted"/>
<dbReference type="AlphaFoldDB" id="A0A3S1HF59"/>
<dbReference type="EMBL" id="RQTK01000532">
    <property type="protein sequence ID" value="RUS78114.1"/>
    <property type="molecule type" value="Genomic_DNA"/>
</dbReference>
<keyword evidence="3" id="KW-1185">Reference proteome</keyword>
<sequence length="180" mass="19654">MAALGTGPGSPLLPLASSKICWDWTCDRSSQQDTDNLEWVSISSGPRDQQGTGGSSQYTYTSTYTYGSSTTKSENVTRKKQARLNSTVSKGKRNVQETEFPDFLSPISQNTTWHRDQQGTGGSSQYTYSSTYSYGSSTAKSGNVTHKKQAKLNSTVCKGMRNVQEMEFPDFLSPIGQNTG</sequence>
<evidence type="ECO:0000313" key="2">
    <source>
        <dbReference type="EMBL" id="RUS78114.1"/>
    </source>
</evidence>
<accession>A0A3S1HF59</accession>
<comment type="caution">
    <text evidence="2">The sequence shown here is derived from an EMBL/GenBank/DDBJ whole genome shotgun (WGS) entry which is preliminary data.</text>
</comment>
<gene>
    <name evidence="2" type="ORF">EGW08_014122</name>
</gene>
<dbReference type="Proteomes" id="UP000271974">
    <property type="component" value="Unassembled WGS sequence"/>
</dbReference>
<name>A0A3S1HF59_ELYCH</name>
<evidence type="ECO:0000256" key="1">
    <source>
        <dbReference type="SAM" id="MobiDB-lite"/>
    </source>
</evidence>
<feature type="region of interest" description="Disordered" evidence="1">
    <location>
        <begin position="68"/>
        <end position="98"/>
    </location>
</feature>
<evidence type="ECO:0000313" key="3">
    <source>
        <dbReference type="Proteomes" id="UP000271974"/>
    </source>
</evidence>
<protein>
    <submittedName>
        <fullName evidence="2">Uncharacterized protein</fullName>
    </submittedName>
</protein>
<organism evidence="2 3">
    <name type="scientific">Elysia chlorotica</name>
    <name type="common">Eastern emerald elysia</name>
    <name type="synonym">Sea slug</name>
    <dbReference type="NCBI Taxonomy" id="188477"/>
    <lineage>
        <taxon>Eukaryota</taxon>
        <taxon>Metazoa</taxon>
        <taxon>Spiralia</taxon>
        <taxon>Lophotrochozoa</taxon>
        <taxon>Mollusca</taxon>
        <taxon>Gastropoda</taxon>
        <taxon>Heterobranchia</taxon>
        <taxon>Euthyneura</taxon>
        <taxon>Panpulmonata</taxon>
        <taxon>Sacoglossa</taxon>
        <taxon>Placobranchoidea</taxon>
        <taxon>Plakobranchidae</taxon>
        <taxon>Elysia</taxon>
    </lineage>
</organism>
<feature type="non-terminal residue" evidence="2">
    <location>
        <position position="180"/>
    </location>
</feature>